<evidence type="ECO:0000313" key="6">
    <source>
        <dbReference type="Proteomes" id="UP000515349"/>
    </source>
</evidence>
<dbReference type="InterPro" id="IPR015943">
    <property type="entry name" value="WD40/YVTN_repeat-like_dom_sf"/>
</dbReference>
<dbReference type="PANTHER" id="PTHR35580:SF1">
    <property type="entry name" value="PHYTASE-LIKE DOMAIN-CONTAINING PROTEIN"/>
    <property type="match status" value="1"/>
</dbReference>
<organism evidence="5 6">
    <name type="scientific">Marnyiella aurantia</name>
    <dbReference type="NCBI Taxonomy" id="2758037"/>
    <lineage>
        <taxon>Bacteria</taxon>
        <taxon>Pseudomonadati</taxon>
        <taxon>Bacteroidota</taxon>
        <taxon>Flavobacteriia</taxon>
        <taxon>Flavobacteriales</taxon>
        <taxon>Weeksellaceae</taxon>
        <taxon>Marnyiella</taxon>
    </lineage>
</organism>
<dbReference type="EMBL" id="JACEUX010000001">
    <property type="protein sequence ID" value="MBA5246269.1"/>
    <property type="molecule type" value="Genomic_DNA"/>
</dbReference>
<evidence type="ECO:0000313" key="4">
    <source>
        <dbReference type="EMBL" id="MBA5246269.1"/>
    </source>
</evidence>
<reference evidence="5 6" key="1">
    <citation type="submission" date="2020-07" db="EMBL/GenBank/DDBJ databases">
        <title>Chryseobacterium sp.cx-624.</title>
        <authorList>
            <person name="Yang C."/>
        </authorList>
    </citation>
    <scope>NUCLEOTIDE SEQUENCE [LARGE SCALE GENOMIC DNA]</scope>
    <source>
        <strain evidence="6">cx-624</strain>
        <strain evidence="5">Cx-624</strain>
    </source>
</reference>
<evidence type="ECO:0000256" key="2">
    <source>
        <dbReference type="SAM" id="SignalP"/>
    </source>
</evidence>
<dbReference type="NCBIfam" id="TIGR04183">
    <property type="entry name" value="Por_Secre_tail"/>
    <property type="match status" value="1"/>
</dbReference>
<dbReference type="Proteomes" id="UP000515349">
    <property type="component" value="Chromosome"/>
</dbReference>
<dbReference type="AlphaFoldDB" id="A0A7D7LRT6"/>
<keyword evidence="1 2" id="KW-0732">Signal</keyword>
<dbReference type="RefSeq" id="WP_181886356.1">
    <property type="nucleotide sequence ID" value="NZ_CP059472.1"/>
</dbReference>
<accession>A0A7D7LRT6</accession>
<dbReference type="KEGG" id="cbau:H1R16_11755"/>
<dbReference type="Proteomes" id="UP000539710">
    <property type="component" value="Unassembled WGS sequence"/>
</dbReference>
<dbReference type="Gene3D" id="2.130.10.10">
    <property type="entry name" value="YVTN repeat-like/Quinoprotein amine dehydrogenase"/>
    <property type="match status" value="1"/>
</dbReference>
<dbReference type="Pfam" id="PF18962">
    <property type="entry name" value="Por_Secre_tail"/>
    <property type="match status" value="1"/>
</dbReference>
<evidence type="ECO:0000259" key="3">
    <source>
        <dbReference type="Pfam" id="PF18962"/>
    </source>
</evidence>
<gene>
    <name evidence="5" type="ORF">H1R16_11755</name>
    <name evidence="4" type="ORF">H2507_03710</name>
</gene>
<sequence length="632" mass="69202">MKKKLYLLLCTTLTTFATAQTYQWQWAKAGGGDTGSGGGSGFYETRDEMIRDVVVDHNNNSYHLTAIYPQNPNINGTAVTSYHSKDLLLFSLDCQGNLRWSQTIGGYGTSEYAWNLEVDNNGGLYMMTNVTNQAHITAPTILPIRWDPTHARPPITVDYSDTTTLDPGLNKIFLLKYNTADGTLAWEKPLQNSLGVSWLTDRGDNGVWTMDNSYNIHAILGFEAGTHLGGLITVPSSFTTSYQYYLVKFNYSSGTGNVVNMIPQPNPLLLPITGNFESGFLGGKVQFLYDENLNRYYLAGSTSTTFQDYLPLSYNSIPLSNDGYVLAIDGTTGDVAWRKEFSTYSSGSANPFPDEKIYSLIKDSSSNIYISGRYTQGGTPAATFGNYTLPATQGTDINFVMKIDPLGNVLWTKVPGSSATEYSGTRSMRARIALNGNEIAFVKGTRSNEIWDSFSITSPQNDQPNSLLVRLNKDTGNAVGLHPILSGYGTADELTSVAVDNDGNYVVGGYFHSEIFTDPNDNIPTISYNANGKSQFYVAKLAKSACSAMSTNETELDNHISFYPNPTQDEVQVSTKDTPKSWEIYGMTGQIVSKGAFSRGSNRINMSQLATGTYMVKVETEKGALTGKVIKK</sequence>
<feature type="signal peptide" evidence="2">
    <location>
        <begin position="1"/>
        <end position="19"/>
    </location>
</feature>
<dbReference type="PANTHER" id="PTHR35580">
    <property type="entry name" value="CELL SURFACE GLYCOPROTEIN (S-LAYER PROTEIN)-LIKE PROTEIN"/>
    <property type="match status" value="1"/>
</dbReference>
<dbReference type="EMBL" id="CP059472">
    <property type="protein sequence ID" value="QMS98358.1"/>
    <property type="molecule type" value="Genomic_DNA"/>
</dbReference>
<evidence type="ECO:0000313" key="5">
    <source>
        <dbReference type="EMBL" id="QMS98358.1"/>
    </source>
</evidence>
<dbReference type="InterPro" id="IPR026444">
    <property type="entry name" value="Secre_tail"/>
</dbReference>
<feature type="domain" description="Secretion system C-terminal sorting" evidence="3">
    <location>
        <begin position="563"/>
        <end position="630"/>
    </location>
</feature>
<evidence type="ECO:0000313" key="7">
    <source>
        <dbReference type="Proteomes" id="UP000539710"/>
    </source>
</evidence>
<keyword evidence="7" id="KW-1185">Reference proteome</keyword>
<dbReference type="InterPro" id="IPR052918">
    <property type="entry name" value="Motility_Chemotaxis_Reg"/>
</dbReference>
<feature type="chain" id="PRO_5044656235" evidence="2">
    <location>
        <begin position="20"/>
        <end position="632"/>
    </location>
</feature>
<reference evidence="7" key="2">
    <citation type="submission" date="2020-07" db="EMBL/GenBank/DDBJ databases">
        <title>Flavobacterium sp. xlx-214.</title>
        <authorList>
            <person name="Yang C."/>
        </authorList>
    </citation>
    <scope>NUCLEOTIDE SEQUENCE [LARGE SCALE GENOMIC DNA]</scope>
    <source>
        <strain evidence="7">CX-624</strain>
    </source>
</reference>
<reference evidence="4" key="3">
    <citation type="submission" date="2020-07" db="EMBL/GenBank/DDBJ databases">
        <authorList>
            <person name="Yang C."/>
        </authorList>
    </citation>
    <scope>NUCLEOTIDE SEQUENCE</scope>
    <source>
        <strain evidence="4">Cx-624</strain>
    </source>
</reference>
<protein>
    <submittedName>
        <fullName evidence="5">T9SS type A sorting domain-containing protein</fullName>
    </submittedName>
</protein>
<evidence type="ECO:0000256" key="1">
    <source>
        <dbReference type="ARBA" id="ARBA00022729"/>
    </source>
</evidence>
<name>A0A7D7LRT6_9FLAO</name>
<proteinExistence type="predicted"/>